<dbReference type="Gramene" id="TRITD4Av1G040500.1">
    <property type="protein sequence ID" value="TRITD4Av1G040500.1"/>
    <property type="gene ID" value="TRITD4Av1G040500"/>
</dbReference>
<dbReference type="AlphaFoldDB" id="A0A9R0S6A0"/>
<gene>
    <name evidence="2" type="ORF">TRITD_4Av1G040500</name>
</gene>
<evidence type="ECO:0000313" key="3">
    <source>
        <dbReference type="Proteomes" id="UP000324705"/>
    </source>
</evidence>
<dbReference type="Proteomes" id="UP000324705">
    <property type="component" value="Chromosome 4A"/>
</dbReference>
<accession>A0A9R0S6A0</accession>
<sequence length="142" mass="15954">MDAMRTRAADAPWRAGHLDEEEAAASVTKPCWWSADDRGTGSPVMRKKQGGGAEPSSNLDGKARRSRGRGGEEKQRTGRTARLWAEAELIGFKEGEPWPDYGQQDWDVEDEEIRCPPTTHFVATIDDLTDMLDFDYEDIDRP</sequence>
<reference evidence="2 3" key="1">
    <citation type="submission" date="2017-09" db="EMBL/GenBank/DDBJ databases">
        <authorList>
            <consortium name="International Durum Wheat Genome Sequencing Consortium (IDWGSC)"/>
            <person name="Milanesi L."/>
        </authorList>
    </citation>
    <scope>NUCLEOTIDE SEQUENCE [LARGE SCALE GENOMIC DNA]</scope>
    <source>
        <strain evidence="3">cv. Svevo</strain>
    </source>
</reference>
<proteinExistence type="predicted"/>
<dbReference type="EMBL" id="LT934117">
    <property type="protein sequence ID" value="VAH89113.1"/>
    <property type="molecule type" value="Genomic_DNA"/>
</dbReference>
<dbReference type="OMA" id="KPCWWSA"/>
<evidence type="ECO:0000256" key="1">
    <source>
        <dbReference type="SAM" id="MobiDB-lite"/>
    </source>
</evidence>
<name>A0A9R0S6A0_TRITD</name>
<organism evidence="2 3">
    <name type="scientific">Triticum turgidum subsp. durum</name>
    <name type="common">Durum wheat</name>
    <name type="synonym">Triticum durum</name>
    <dbReference type="NCBI Taxonomy" id="4567"/>
    <lineage>
        <taxon>Eukaryota</taxon>
        <taxon>Viridiplantae</taxon>
        <taxon>Streptophyta</taxon>
        <taxon>Embryophyta</taxon>
        <taxon>Tracheophyta</taxon>
        <taxon>Spermatophyta</taxon>
        <taxon>Magnoliopsida</taxon>
        <taxon>Liliopsida</taxon>
        <taxon>Poales</taxon>
        <taxon>Poaceae</taxon>
        <taxon>BOP clade</taxon>
        <taxon>Pooideae</taxon>
        <taxon>Triticodae</taxon>
        <taxon>Triticeae</taxon>
        <taxon>Triticinae</taxon>
        <taxon>Triticum</taxon>
    </lineage>
</organism>
<protein>
    <submittedName>
        <fullName evidence="2">Uncharacterized protein</fullName>
    </submittedName>
</protein>
<keyword evidence="3" id="KW-1185">Reference proteome</keyword>
<evidence type="ECO:0000313" key="2">
    <source>
        <dbReference type="EMBL" id="VAH89113.1"/>
    </source>
</evidence>
<feature type="region of interest" description="Disordered" evidence="1">
    <location>
        <begin position="1"/>
        <end position="80"/>
    </location>
</feature>